<keyword evidence="2" id="KW-1185">Reference proteome</keyword>
<sequence length="106" mass="12091">MSTDAAASILFGDYHESYTRQQTRVDALRAAATSLETRFLASVRDRTTRPSSSVSENERRAHDGLRRALGCARQRLADEVKLLQWLRRRHNSAVIGRRAATRYLVF</sequence>
<reference evidence="1" key="1">
    <citation type="submission" date="2022-07" db="EMBL/GenBank/DDBJ databases">
        <title>Phylogenomic reconstructions and comparative analyses of Kickxellomycotina fungi.</title>
        <authorList>
            <person name="Reynolds N.K."/>
            <person name="Stajich J.E."/>
            <person name="Barry K."/>
            <person name="Grigoriev I.V."/>
            <person name="Crous P."/>
            <person name="Smith M.E."/>
        </authorList>
    </citation>
    <scope>NUCLEOTIDE SEQUENCE</scope>
    <source>
        <strain evidence="1">BCRC 34381</strain>
    </source>
</reference>
<organism evidence="1 2">
    <name type="scientific">Coemansia biformis</name>
    <dbReference type="NCBI Taxonomy" id="1286918"/>
    <lineage>
        <taxon>Eukaryota</taxon>
        <taxon>Fungi</taxon>
        <taxon>Fungi incertae sedis</taxon>
        <taxon>Zoopagomycota</taxon>
        <taxon>Kickxellomycotina</taxon>
        <taxon>Kickxellomycetes</taxon>
        <taxon>Kickxellales</taxon>
        <taxon>Kickxellaceae</taxon>
        <taxon>Coemansia</taxon>
    </lineage>
</organism>
<dbReference type="EMBL" id="JANBOI010000033">
    <property type="protein sequence ID" value="KAJ1735288.1"/>
    <property type="molecule type" value="Genomic_DNA"/>
</dbReference>
<comment type="caution">
    <text evidence="1">The sequence shown here is derived from an EMBL/GenBank/DDBJ whole genome shotgun (WGS) entry which is preliminary data.</text>
</comment>
<name>A0A9W7YBF3_9FUNG</name>
<dbReference type="OrthoDB" id="5564818at2759"/>
<evidence type="ECO:0000313" key="1">
    <source>
        <dbReference type="EMBL" id="KAJ1735288.1"/>
    </source>
</evidence>
<proteinExistence type="predicted"/>
<dbReference type="AlphaFoldDB" id="A0A9W7YBF3"/>
<dbReference type="Proteomes" id="UP001143981">
    <property type="component" value="Unassembled WGS sequence"/>
</dbReference>
<evidence type="ECO:0000313" key="2">
    <source>
        <dbReference type="Proteomes" id="UP001143981"/>
    </source>
</evidence>
<protein>
    <submittedName>
        <fullName evidence="1">Uncharacterized protein</fullName>
    </submittedName>
</protein>
<accession>A0A9W7YBF3</accession>
<gene>
    <name evidence="1" type="ORF">LPJ61_000628</name>
</gene>